<dbReference type="Gene3D" id="2.20.130.20">
    <property type="match status" value="1"/>
</dbReference>
<dbReference type="Gene3D" id="2.60.120.1540">
    <property type="match status" value="1"/>
</dbReference>
<dbReference type="Gene3D" id="1.50.10.20">
    <property type="match status" value="1"/>
</dbReference>
<dbReference type="InterPro" id="IPR019742">
    <property type="entry name" value="MacrogloblnA2_CS"/>
</dbReference>
<evidence type="ECO:0000313" key="5">
    <source>
        <dbReference type="Proteomes" id="UP000694891"/>
    </source>
</evidence>
<dbReference type="SUPFAM" id="SSF47686">
    <property type="entry name" value="Anaphylotoxins (complement system)"/>
    <property type="match status" value="1"/>
</dbReference>
<proteinExistence type="predicted"/>
<dbReference type="InterPro" id="IPR018081">
    <property type="entry name" value="Anaphylatoxin_comp_syst"/>
</dbReference>
<dbReference type="SUPFAM" id="SSF49410">
    <property type="entry name" value="Alpha-macroglobulin receptor domain"/>
    <property type="match status" value="1"/>
</dbReference>
<dbReference type="PANTHER" id="PTHR11412:SF81">
    <property type="entry name" value="COMPLEMENT C3"/>
    <property type="match status" value="1"/>
</dbReference>
<dbReference type="Gene3D" id="2.60.40.10">
    <property type="entry name" value="Immunoglobulins"/>
    <property type="match status" value="1"/>
</dbReference>
<feature type="domain" description="Anaphylatoxin-like" evidence="4">
    <location>
        <begin position="19"/>
        <end position="54"/>
    </location>
</feature>
<dbReference type="GeneID" id="103374418"/>
<dbReference type="SMART" id="SM01360">
    <property type="entry name" value="A2M"/>
    <property type="match status" value="1"/>
</dbReference>
<dbReference type="SMART" id="SM01419">
    <property type="entry name" value="Thiol-ester_cl"/>
    <property type="match status" value="1"/>
</dbReference>
<dbReference type="CDD" id="cd00017">
    <property type="entry name" value="ANATO"/>
    <property type="match status" value="1"/>
</dbReference>
<dbReference type="InterPro" id="IPR009048">
    <property type="entry name" value="A-macroglobulin_rcpt-bd"/>
</dbReference>
<dbReference type="InterPro" id="IPR008930">
    <property type="entry name" value="Terpenoid_cyclase/PrenylTrfase"/>
</dbReference>
<keyword evidence="5" id="KW-1185">Reference proteome</keyword>
<accession>A0A9Y4NSI4</accession>
<dbReference type="GO" id="GO:0005615">
    <property type="term" value="C:extracellular space"/>
    <property type="evidence" value="ECO:0007669"/>
    <property type="project" value="InterPro"/>
</dbReference>
<evidence type="ECO:0000256" key="2">
    <source>
        <dbReference type="ARBA" id="ARBA00022525"/>
    </source>
</evidence>
<dbReference type="SMART" id="SM00643">
    <property type="entry name" value="C345C"/>
    <property type="match status" value="1"/>
</dbReference>
<keyword evidence="3" id="KW-1015">Disulfide bond</keyword>
<dbReference type="AlphaFoldDB" id="A0A9Y4NSI4"/>
<dbReference type="Gene3D" id="2.40.50.120">
    <property type="match status" value="1"/>
</dbReference>
<dbReference type="Pfam" id="PF21308">
    <property type="entry name" value="C3_CUB2"/>
    <property type="match status" value="1"/>
</dbReference>
<dbReference type="Pfam" id="PF07678">
    <property type="entry name" value="TED_complement"/>
    <property type="match status" value="1"/>
</dbReference>
<evidence type="ECO:0000259" key="4">
    <source>
        <dbReference type="PROSITE" id="PS01178"/>
    </source>
</evidence>
<dbReference type="InterPro" id="IPR000020">
    <property type="entry name" value="Anaphylatoxin/fibulin"/>
</dbReference>
<dbReference type="InterPro" id="IPR011626">
    <property type="entry name" value="Alpha-macroglobulin_TED"/>
</dbReference>
<gene>
    <name evidence="6" type="primary">LOC103374418</name>
</gene>
<dbReference type="InterPro" id="IPR001599">
    <property type="entry name" value="Macroglobln_a2"/>
</dbReference>
<name>A0A9Y4NSI4_9TELE</name>
<dbReference type="InterPro" id="IPR018933">
    <property type="entry name" value="Netrin_module_non-TIMP"/>
</dbReference>
<dbReference type="FunFam" id="2.60.40.10:FF:000155">
    <property type="entry name" value="complement C3 isoform X1"/>
    <property type="match status" value="1"/>
</dbReference>
<dbReference type="PANTHER" id="PTHR11412">
    <property type="entry name" value="MACROGLOBULIN / COMPLEMENT"/>
    <property type="match status" value="1"/>
</dbReference>
<dbReference type="Pfam" id="PF01821">
    <property type="entry name" value="ANATO"/>
    <property type="match status" value="1"/>
</dbReference>
<dbReference type="Proteomes" id="UP000694891">
    <property type="component" value="Unplaced"/>
</dbReference>
<dbReference type="PROSITE" id="PS01178">
    <property type="entry name" value="ANAPHYLATOXIN_2"/>
    <property type="match status" value="1"/>
</dbReference>
<reference evidence="6" key="1">
    <citation type="submission" date="2025-08" db="UniProtKB">
        <authorList>
            <consortium name="RefSeq"/>
        </authorList>
    </citation>
    <scope>IDENTIFICATION</scope>
</reference>
<dbReference type="InterPro" id="IPR048848">
    <property type="entry name" value="C3_CUB2"/>
</dbReference>
<dbReference type="InterPro" id="IPR050473">
    <property type="entry name" value="A2M/Complement_sys"/>
</dbReference>
<evidence type="ECO:0000313" key="6">
    <source>
        <dbReference type="RefSeq" id="XP_008302728.1"/>
    </source>
</evidence>
<dbReference type="Pfam" id="PF07677">
    <property type="entry name" value="A2M_recep"/>
    <property type="match status" value="1"/>
</dbReference>
<dbReference type="InterPro" id="IPR047565">
    <property type="entry name" value="Alpha-macroglob_thiol-ester_cl"/>
</dbReference>
<keyword evidence="2" id="KW-0964">Secreted</keyword>
<evidence type="ECO:0000256" key="3">
    <source>
        <dbReference type="ARBA" id="ARBA00023157"/>
    </source>
</evidence>
<dbReference type="Gene3D" id="1.20.91.20">
    <property type="entry name" value="Anaphylotoxins (complement system)"/>
    <property type="match status" value="1"/>
</dbReference>
<dbReference type="InterPro" id="IPR008993">
    <property type="entry name" value="TIMP-like_OB-fold"/>
</dbReference>
<dbReference type="SMART" id="SM00104">
    <property type="entry name" value="ANATO"/>
    <property type="match status" value="1"/>
</dbReference>
<protein>
    <submittedName>
        <fullName evidence="6">Complement C3-like</fullName>
    </submittedName>
</protein>
<dbReference type="Gene3D" id="2.60.40.690">
    <property type="entry name" value="Alpha-macroglobulin, receptor-binding domain"/>
    <property type="match status" value="1"/>
</dbReference>
<dbReference type="InterPro" id="IPR036595">
    <property type="entry name" value="A-macroglobulin_rcpt-bd_sf"/>
</dbReference>
<dbReference type="Pfam" id="PF01759">
    <property type="entry name" value="NTR"/>
    <property type="match status" value="1"/>
</dbReference>
<dbReference type="CDD" id="cd02896">
    <property type="entry name" value="complement_C3_C4_C5"/>
    <property type="match status" value="1"/>
</dbReference>
<organism evidence="5 6">
    <name type="scientific">Stegastes partitus</name>
    <name type="common">bicolor damselfish</name>
    <dbReference type="NCBI Taxonomy" id="144197"/>
    <lineage>
        <taxon>Eukaryota</taxon>
        <taxon>Metazoa</taxon>
        <taxon>Chordata</taxon>
        <taxon>Craniata</taxon>
        <taxon>Vertebrata</taxon>
        <taxon>Euteleostomi</taxon>
        <taxon>Actinopterygii</taxon>
        <taxon>Neopterygii</taxon>
        <taxon>Teleostei</taxon>
        <taxon>Neoteleostei</taxon>
        <taxon>Acanthomorphata</taxon>
        <taxon>Ovalentaria</taxon>
        <taxon>Pomacentridae</taxon>
        <taxon>Stegastes</taxon>
    </lineage>
</organism>
<dbReference type="PROSITE" id="PS00477">
    <property type="entry name" value="ALPHA_2_MACROGLOBULIN"/>
    <property type="match status" value="1"/>
</dbReference>
<dbReference type="RefSeq" id="XP_008302728.1">
    <property type="nucleotide sequence ID" value="XM_008304506.1"/>
</dbReference>
<sequence length="937" mass="105988">MNATTSLLSQYDDELQRDCCLDGMRETPVSYTCERRSEYVLDGAGCVMAFLNCCREMERLRDEKREEGLQLARSEEDDTSYMDSSNIVSRTKFPESWLWLEMELPACSQGNCETTSLVKTVPLQDSITTWQFTGISLSKTHGICVADPLEIIVRKDFFVELKLPFAAVRGEQLEIKAVVHNYTPNRLTVRVELKEEPDVCSAASRHGKYQEEIEVEAGRARAVPFVIIPMKEGQHKIDVKAAAQTQSDSEIGDGIIKMLRVVPEGIMMKVPQIIPLDPTKKGVDGKQVEIINSKISQRDFVPNSPTSTQISLTGKKDNVVKNSITGESMGALIYKPSGCGEENMLHMTRTVIATIYLDKTSQWEPVGIDRREEALQHIITGYQNQLVYRKMDGSFSRDPEQQSSTWLTAYVVKVLTMANSLVAVQTQVICDAVKFLIVNAQQTSGMFREVGAVYHREMTGNVYGTDSDASMTAFCVIAMQESRTTCAATVSGLSASIDKAATYLRKRQHSLTNPYAVAITSYALANEDKLNREVLYKFSSPDVSHWPTPSGRQHTLEATAYALLALVKVEAFEDARPLVRWFNRQLRERGGYGSTQATMTVYQAVTEYWFSDKDSDYFLNVDVLLPGRTRPVKYNFNWENHHATRTSKINDINQDVKVTATGKGEVTLTMVSLYYALPKETDGDCQMFNLSVQLIPEKMDKDESIYKLKIEVLHKDKKRNATMTVLDIGLLTGFVVNTKDLNLLAKGRARTIAKYTMDSVQSERGSLIIYLDTVSHTHPEEITFRIHQKLKVGVLQPAAVSVYEYTGSQYRSKAHCMKFYHPERRGGELLRICRNEECTCAEGSYDVGPQGKLRPFLSYRHCRVALDLWRRKTYLIMGMAKDIYKDEQSRSYQYVLGERTWIEYWPTAAECKTPMYNTTCSGLDEMVQQYTVHGCPH</sequence>
<dbReference type="SMART" id="SM01361">
    <property type="entry name" value="A2M_recep"/>
    <property type="match status" value="1"/>
</dbReference>
<dbReference type="Pfam" id="PF00207">
    <property type="entry name" value="A2M"/>
    <property type="match status" value="1"/>
</dbReference>
<dbReference type="PROSITE" id="PS01177">
    <property type="entry name" value="ANAPHYLATOXIN_1"/>
    <property type="match status" value="1"/>
</dbReference>
<dbReference type="SUPFAM" id="SSF50242">
    <property type="entry name" value="TIMP-like"/>
    <property type="match status" value="1"/>
</dbReference>
<dbReference type="GO" id="GO:0004866">
    <property type="term" value="F:endopeptidase inhibitor activity"/>
    <property type="evidence" value="ECO:0007669"/>
    <property type="project" value="InterPro"/>
</dbReference>
<comment type="subcellular location">
    <subcellularLocation>
        <location evidence="1">Secreted</location>
    </subcellularLocation>
</comment>
<dbReference type="InterPro" id="IPR013783">
    <property type="entry name" value="Ig-like_fold"/>
</dbReference>
<dbReference type="SUPFAM" id="SSF48239">
    <property type="entry name" value="Terpenoid cyclases/Protein prenyltransferases"/>
    <property type="match status" value="1"/>
</dbReference>
<evidence type="ECO:0000256" key="1">
    <source>
        <dbReference type="ARBA" id="ARBA00004613"/>
    </source>
</evidence>